<dbReference type="EMBL" id="JANJZL010000001">
    <property type="protein sequence ID" value="MCR2043029.1"/>
    <property type="molecule type" value="Genomic_DNA"/>
</dbReference>
<dbReference type="Proteomes" id="UP001142078">
    <property type="component" value="Unassembled WGS sequence"/>
</dbReference>
<gene>
    <name evidence="1" type="ORF">NSA23_02740</name>
</gene>
<evidence type="ECO:0000313" key="1">
    <source>
        <dbReference type="EMBL" id="MCR2043029.1"/>
    </source>
</evidence>
<dbReference type="RefSeq" id="WP_257490093.1">
    <property type="nucleotide sequence ID" value="NZ_JANJZL010000001.1"/>
</dbReference>
<organism evidence="1 2">
    <name type="scientific">Anaerosalibacter massiliensis</name>
    <dbReference type="NCBI Taxonomy" id="1347392"/>
    <lineage>
        <taxon>Bacteria</taxon>
        <taxon>Bacillati</taxon>
        <taxon>Bacillota</taxon>
        <taxon>Tissierellia</taxon>
        <taxon>Tissierellales</taxon>
        <taxon>Sporanaerobacteraceae</taxon>
        <taxon>Anaerosalibacter</taxon>
    </lineage>
</organism>
<proteinExistence type="predicted"/>
<comment type="caution">
    <text evidence="1">The sequence shown here is derived from an EMBL/GenBank/DDBJ whole genome shotgun (WGS) entry which is preliminary data.</text>
</comment>
<accession>A0A9X2MG37</accession>
<evidence type="ECO:0000313" key="2">
    <source>
        <dbReference type="Proteomes" id="UP001142078"/>
    </source>
</evidence>
<name>A0A9X2MG37_9FIRM</name>
<keyword evidence="2" id="KW-1185">Reference proteome</keyword>
<dbReference type="AlphaFoldDB" id="A0A9X2MG37"/>
<sequence>MFTEIQILDYIKQTGIINKKLFKRGKKATYDAMVNTTNVP</sequence>
<reference evidence="1" key="1">
    <citation type="submission" date="2022-07" db="EMBL/GenBank/DDBJ databases">
        <title>Enhanced cultured diversity of the mouse gut microbiota enables custom-made synthetic communities.</title>
        <authorList>
            <person name="Afrizal A."/>
        </authorList>
    </citation>
    <scope>NUCLEOTIDE SEQUENCE</scope>
    <source>
        <strain evidence="1">DSM 29482</strain>
    </source>
</reference>
<protein>
    <submittedName>
        <fullName evidence="1">Uncharacterized protein</fullName>
    </submittedName>
</protein>